<proteinExistence type="predicted"/>
<accession>A0ACC2UKF8</accession>
<evidence type="ECO:0000313" key="2">
    <source>
        <dbReference type="Proteomes" id="UP001165960"/>
    </source>
</evidence>
<dbReference type="Proteomes" id="UP001165960">
    <property type="component" value="Unassembled WGS sequence"/>
</dbReference>
<gene>
    <name evidence="1" type="ORF">DSO57_1034826</name>
</gene>
<evidence type="ECO:0000313" key="1">
    <source>
        <dbReference type="EMBL" id="KAJ9087261.1"/>
    </source>
</evidence>
<organism evidence="1 2">
    <name type="scientific">Entomophthora muscae</name>
    <dbReference type="NCBI Taxonomy" id="34485"/>
    <lineage>
        <taxon>Eukaryota</taxon>
        <taxon>Fungi</taxon>
        <taxon>Fungi incertae sedis</taxon>
        <taxon>Zoopagomycota</taxon>
        <taxon>Entomophthoromycotina</taxon>
        <taxon>Entomophthoromycetes</taxon>
        <taxon>Entomophthorales</taxon>
        <taxon>Entomophthoraceae</taxon>
        <taxon>Entomophthora</taxon>
    </lineage>
</organism>
<sequence length="335" mass="37320">MLKATTDILNQVSTVSAIAVLLLVVTLGRRRQGVIQRTSIRLQTGIAACNLVRHLLMNSKLFTAYFISCNFVEFTGVILLHVFVVLNVAITVNLQRLFLQKKNAASSFLNRFLVCAAVVVAAVNLYLAFGFIPSSDGCSFKEALDSSQVVNLFLVIGPPLLSFDYCLILPLWILYKSSKKENIVKALEAQADFQEELLLNPRQSQVQFSNDQIDATRKLIHTSIMYPLAFCLTAVPDSVYHTFQHYGQGTSSTAESFIWIGHCSAGLLYMLVFLNDPIIKLAIQTLLLPRAPPSGSQEEFSLGESSALDFFATFFWREQPTTESHHITKLFAQNI</sequence>
<name>A0ACC2UKF8_9FUNG</name>
<dbReference type="EMBL" id="QTSX02000296">
    <property type="protein sequence ID" value="KAJ9087261.1"/>
    <property type="molecule type" value="Genomic_DNA"/>
</dbReference>
<comment type="caution">
    <text evidence="1">The sequence shown here is derived from an EMBL/GenBank/DDBJ whole genome shotgun (WGS) entry which is preliminary data.</text>
</comment>
<keyword evidence="2" id="KW-1185">Reference proteome</keyword>
<reference evidence="1" key="1">
    <citation type="submission" date="2022-04" db="EMBL/GenBank/DDBJ databases">
        <title>Genome of the entomopathogenic fungus Entomophthora muscae.</title>
        <authorList>
            <person name="Elya C."/>
            <person name="Lovett B.R."/>
            <person name="Lee E."/>
            <person name="Macias A.M."/>
            <person name="Hajek A.E."/>
            <person name="De Bivort B.L."/>
            <person name="Kasson M.T."/>
            <person name="De Fine Licht H.H."/>
            <person name="Stajich J.E."/>
        </authorList>
    </citation>
    <scope>NUCLEOTIDE SEQUENCE</scope>
    <source>
        <strain evidence="1">Berkeley</strain>
    </source>
</reference>
<protein>
    <submittedName>
        <fullName evidence="1">Uncharacterized protein</fullName>
    </submittedName>
</protein>